<evidence type="ECO:0000259" key="2">
    <source>
        <dbReference type="Pfam" id="PF10005"/>
    </source>
</evidence>
<dbReference type="RefSeq" id="WP_340337746.1">
    <property type="nucleotide sequence ID" value="NZ_JBBKZS010000012.1"/>
</dbReference>
<evidence type="ECO:0000313" key="4">
    <source>
        <dbReference type="Proteomes" id="UP001367030"/>
    </source>
</evidence>
<dbReference type="Pfam" id="PF15887">
    <property type="entry name" value="Peptidase_Mx"/>
    <property type="match status" value="1"/>
</dbReference>
<gene>
    <name evidence="3" type="ORF">WKW79_24095</name>
</gene>
<evidence type="ECO:0000313" key="3">
    <source>
        <dbReference type="EMBL" id="MEJ8857674.1"/>
    </source>
</evidence>
<dbReference type="InterPro" id="IPR011201">
    <property type="entry name" value="Zinc-ribbon_6_bact"/>
</dbReference>
<feature type="compositionally biased region" description="Low complexity" evidence="1">
    <location>
        <begin position="92"/>
        <end position="107"/>
    </location>
</feature>
<dbReference type="Pfam" id="PF10005">
    <property type="entry name" value="Zn_ribbon_DZR_6"/>
    <property type="match status" value="2"/>
</dbReference>
<feature type="domain" description="Zinc-ribbon" evidence="2">
    <location>
        <begin position="113"/>
        <end position="179"/>
    </location>
</feature>
<feature type="domain" description="Zinc-ribbon" evidence="2">
    <location>
        <begin position="31"/>
        <end position="70"/>
    </location>
</feature>
<dbReference type="Proteomes" id="UP001367030">
    <property type="component" value="Unassembled WGS sequence"/>
</dbReference>
<keyword evidence="4" id="KW-1185">Reference proteome</keyword>
<evidence type="ECO:0000256" key="1">
    <source>
        <dbReference type="SAM" id="MobiDB-lite"/>
    </source>
</evidence>
<name>A0ABU8XF80_9BURK</name>
<accession>A0ABU8XF80</accession>
<dbReference type="InterPro" id="IPR031321">
    <property type="entry name" value="UCP012641"/>
</dbReference>
<sequence length="517" mass="56657">MDTPPETAAQVDTAPTSLAAELSAPTVTRAYQCQCGRPIFLGNSQCLACHTPLGFVIESLGVVPLAPVEAPASSSNGNGIDDQRGDVDGVETNGTDDQGNDGNANNAPPIEPIDPALDTYTVFGDGNGRQYHRCANFTTAAGCNWMVPLTREGDAPDAAGLVPGYCLCCSATRTIPDLSLPANGELWRRLEQAKRRLMSQLLALGLPVVTRHADAVHGLAFDFLSNMPGGPHVLTGHDTGVITLNAEEAEDAVRERIRAEMREPYRTLVGHFRHEIGHYYWDLLVFPTPWIDDFRALFGDERLDYAGALRTHYEMGPPADWAVRFVTSYASAHPWEDWAETWAHYLHMADTADTALSFGVDATRVELASDLFEPADLWQPDHPDAMKFLDFLNGWVRLTNVLNELSRSMGQPDYYPFVLPRAAVGKLQFVHQVITQQRQQLAAPLETEQPVMVADNAPEPAQAPMQQQAQQQQALPMQACEAMAPAFQAEPVTRSVANRFRPMRKRAASSPQPGFSA</sequence>
<dbReference type="EMBL" id="JBBKZS010000012">
    <property type="protein sequence ID" value="MEJ8857674.1"/>
    <property type="molecule type" value="Genomic_DNA"/>
</dbReference>
<organism evidence="3 4">
    <name type="scientific">Variovorax robiniae</name>
    <dbReference type="NCBI Taxonomy" id="1836199"/>
    <lineage>
        <taxon>Bacteria</taxon>
        <taxon>Pseudomonadati</taxon>
        <taxon>Pseudomonadota</taxon>
        <taxon>Betaproteobacteria</taxon>
        <taxon>Burkholderiales</taxon>
        <taxon>Comamonadaceae</taxon>
        <taxon>Variovorax</taxon>
    </lineage>
</organism>
<protein>
    <submittedName>
        <fullName evidence="3">Zinc-binding metallopeptidase</fullName>
    </submittedName>
</protein>
<feature type="region of interest" description="Disordered" evidence="1">
    <location>
        <begin position="70"/>
        <end position="113"/>
    </location>
</feature>
<comment type="caution">
    <text evidence="3">The sequence shown here is derived from an EMBL/GenBank/DDBJ whole genome shotgun (WGS) entry which is preliminary data.</text>
</comment>
<reference evidence="3 4" key="1">
    <citation type="submission" date="2024-03" db="EMBL/GenBank/DDBJ databases">
        <title>Novel species of the genus Variovorax.</title>
        <authorList>
            <person name="Liu Q."/>
            <person name="Xin Y.-H."/>
        </authorList>
    </citation>
    <scope>NUCLEOTIDE SEQUENCE [LARGE SCALE GENOMIC DNA]</scope>
    <source>
        <strain evidence="3 4">KACC 18901</strain>
    </source>
</reference>
<proteinExistence type="predicted"/>